<comment type="caution">
    <text evidence="1">The sequence shown here is derived from an EMBL/GenBank/DDBJ whole genome shotgun (WGS) entry which is preliminary data.</text>
</comment>
<evidence type="ECO:0000313" key="1">
    <source>
        <dbReference type="EMBL" id="KAI7994169.1"/>
    </source>
</evidence>
<keyword evidence="2" id="KW-1185">Reference proteome</keyword>
<reference evidence="1 2" key="1">
    <citation type="journal article" date="2022" name="Plant J.">
        <title>Chromosome-level genome of Camellia lanceoleosa provides a valuable resource for understanding genome evolution and self-incompatibility.</title>
        <authorList>
            <person name="Gong W."/>
            <person name="Xiao S."/>
            <person name="Wang L."/>
            <person name="Liao Z."/>
            <person name="Chang Y."/>
            <person name="Mo W."/>
            <person name="Hu G."/>
            <person name="Li W."/>
            <person name="Zhao G."/>
            <person name="Zhu H."/>
            <person name="Hu X."/>
            <person name="Ji K."/>
            <person name="Xiang X."/>
            <person name="Song Q."/>
            <person name="Yuan D."/>
            <person name="Jin S."/>
            <person name="Zhang L."/>
        </authorList>
    </citation>
    <scope>NUCLEOTIDE SEQUENCE [LARGE SCALE GENOMIC DNA]</scope>
    <source>
        <strain evidence="1">SQ_2022a</strain>
    </source>
</reference>
<protein>
    <submittedName>
        <fullName evidence="1">F-box/kelch-repeat protein</fullName>
    </submittedName>
</protein>
<name>A0ACC0G016_9ERIC</name>
<gene>
    <name evidence="1" type="ORF">LOK49_LG11G02724</name>
</gene>
<sequence>MTVQFMDLHEGFLLEGLSTDSVDNFILVEELGVLGGCLCVLVPGYGVCDDVWVMKEYGMRDSWIKFTINCNNFCKPLCLSTTGEVLLEVSQRKLVLFNPQERKSKELVVQGSPYLFEAGTYMESLVSPNFSNINDHEGSRVPQARPEACDDSNTEADLSMIEAFRLDESSNPPSPRFSPFD</sequence>
<proteinExistence type="predicted"/>
<organism evidence="1 2">
    <name type="scientific">Camellia lanceoleosa</name>
    <dbReference type="NCBI Taxonomy" id="1840588"/>
    <lineage>
        <taxon>Eukaryota</taxon>
        <taxon>Viridiplantae</taxon>
        <taxon>Streptophyta</taxon>
        <taxon>Embryophyta</taxon>
        <taxon>Tracheophyta</taxon>
        <taxon>Spermatophyta</taxon>
        <taxon>Magnoliopsida</taxon>
        <taxon>eudicotyledons</taxon>
        <taxon>Gunneridae</taxon>
        <taxon>Pentapetalae</taxon>
        <taxon>asterids</taxon>
        <taxon>Ericales</taxon>
        <taxon>Theaceae</taxon>
        <taxon>Camellia</taxon>
    </lineage>
</organism>
<accession>A0ACC0G016</accession>
<dbReference type="EMBL" id="CM045769">
    <property type="protein sequence ID" value="KAI7994169.1"/>
    <property type="molecule type" value="Genomic_DNA"/>
</dbReference>
<evidence type="ECO:0000313" key="2">
    <source>
        <dbReference type="Proteomes" id="UP001060215"/>
    </source>
</evidence>
<dbReference type="Proteomes" id="UP001060215">
    <property type="component" value="Chromosome 12"/>
</dbReference>